<dbReference type="InterPro" id="IPR006597">
    <property type="entry name" value="Sel1-like"/>
</dbReference>
<reference evidence="1 2" key="1">
    <citation type="submission" date="2020-04" db="EMBL/GenBank/DDBJ databases">
        <title>Description of novel Gluconacetobacter.</title>
        <authorList>
            <person name="Sombolestani A."/>
        </authorList>
    </citation>
    <scope>NUCLEOTIDE SEQUENCE [LARGE SCALE GENOMIC DNA]</scope>
    <source>
        <strain evidence="1 2">LMG 7603</strain>
    </source>
</reference>
<dbReference type="SUPFAM" id="SSF81901">
    <property type="entry name" value="HCP-like"/>
    <property type="match status" value="1"/>
</dbReference>
<dbReference type="InterPro" id="IPR011990">
    <property type="entry name" value="TPR-like_helical_dom_sf"/>
</dbReference>
<dbReference type="Proteomes" id="UP000550787">
    <property type="component" value="Unassembled WGS sequence"/>
</dbReference>
<dbReference type="PANTHER" id="PTHR11102:SF160">
    <property type="entry name" value="ERAD-ASSOCIATED E3 UBIQUITIN-PROTEIN LIGASE COMPONENT HRD3"/>
    <property type="match status" value="1"/>
</dbReference>
<dbReference type="EMBL" id="JABEQG010000005">
    <property type="protein sequence ID" value="MBB2155639.1"/>
    <property type="molecule type" value="Genomic_DNA"/>
</dbReference>
<accession>A0A7W4FDP7</accession>
<organism evidence="1 2">
    <name type="scientific">Gluconacetobacter diazotrophicus</name>
    <name type="common">Acetobacter diazotrophicus</name>
    <dbReference type="NCBI Taxonomy" id="33996"/>
    <lineage>
        <taxon>Bacteria</taxon>
        <taxon>Pseudomonadati</taxon>
        <taxon>Pseudomonadota</taxon>
        <taxon>Alphaproteobacteria</taxon>
        <taxon>Acetobacterales</taxon>
        <taxon>Acetobacteraceae</taxon>
        <taxon>Gluconacetobacter</taxon>
    </lineage>
</organism>
<gene>
    <name evidence="1" type="ORF">HLH33_04840</name>
</gene>
<dbReference type="Pfam" id="PF08238">
    <property type="entry name" value="Sel1"/>
    <property type="match status" value="4"/>
</dbReference>
<comment type="caution">
    <text evidence="1">The sequence shown here is derived from an EMBL/GenBank/DDBJ whole genome shotgun (WGS) entry which is preliminary data.</text>
</comment>
<evidence type="ECO:0000313" key="1">
    <source>
        <dbReference type="EMBL" id="MBB2155639.1"/>
    </source>
</evidence>
<dbReference type="PANTHER" id="PTHR11102">
    <property type="entry name" value="SEL-1-LIKE PROTEIN"/>
    <property type="match status" value="1"/>
</dbReference>
<evidence type="ECO:0000313" key="2">
    <source>
        <dbReference type="Proteomes" id="UP000550787"/>
    </source>
</evidence>
<sequence>MRISDSSAAAPEQVPEQVFATVTGLARSGDPAAQLALGQMLLNGIGTAPAPAAALQWFLASAARGVPMACNMVGRCCELGWGVPPSPADAMQWYERAARAGLDWGMYNYATGLALGWTAPPDLARALEWFRRAASLGHCKSFNIIGGFYEDGWAVPRDPRRARACYARAARGGDFRGCFNLGRFLLREGRQEDAMRYFAIARATGTPNFVANMDAFLACPGGQGAPAGAGLTA</sequence>
<proteinExistence type="predicted"/>
<dbReference type="SMART" id="SM00671">
    <property type="entry name" value="SEL1"/>
    <property type="match status" value="4"/>
</dbReference>
<dbReference type="Gene3D" id="1.25.40.10">
    <property type="entry name" value="Tetratricopeptide repeat domain"/>
    <property type="match status" value="1"/>
</dbReference>
<dbReference type="AlphaFoldDB" id="A0A7W4FDP7"/>
<dbReference type="RefSeq" id="WP_012554105.1">
    <property type="nucleotide sequence ID" value="NZ_JABEQG010000005.1"/>
</dbReference>
<protein>
    <submittedName>
        <fullName evidence="1">Sel1 repeat family protein</fullName>
    </submittedName>
</protein>
<dbReference type="InterPro" id="IPR050767">
    <property type="entry name" value="Sel1_AlgK"/>
</dbReference>
<name>A0A7W4FDP7_GLUDI</name>